<gene>
    <name evidence="2" type="ORF">DFP95_102176</name>
</gene>
<dbReference type="RefSeq" id="WP_115991524.1">
    <property type="nucleotide sequence ID" value="NZ_QRDY01000002.1"/>
</dbReference>
<dbReference type="Proteomes" id="UP000256869">
    <property type="component" value="Unassembled WGS sequence"/>
</dbReference>
<keyword evidence="1" id="KW-0472">Membrane</keyword>
<dbReference type="EMBL" id="QRDY01000002">
    <property type="protein sequence ID" value="RED64755.1"/>
    <property type="molecule type" value="Genomic_DNA"/>
</dbReference>
<reference evidence="2 3" key="1">
    <citation type="submission" date="2018-07" db="EMBL/GenBank/DDBJ databases">
        <title>Genomic Encyclopedia of Type Strains, Phase III (KMG-III): the genomes of soil and plant-associated and newly described type strains.</title>
        <authorList>
            <person name="Whitman W."/>
        </authorList>
    </citation>
    <scope>NUCLEOTIDE SEQUENCE [LARGE SCALE GENOMIC DNA]</scope>
    <source>
        <strain evidence="2 3">CECT 8236</strain>
    </source>
</reference>
<keyword evidence="1" id="KW-1133">Transmembrane helix</keyword>
<sequence>MYNLIRVELFKLRKDKAFRMLMLLISALAIIFPLFSYFDNKTHGFPLVPGIAFLFDSIGINSFFIKFGTAILAGFFIANEYSTGVMKTIVSSGNSRGRLFMAKLIGFAAGAMAISVAFPVISTIEATLLAGFGQPAVDATSVFGQLPPGVPVAFILRAFGLTLLFSASFAVISALFSTLLTESGKTIGLTIIFFMMIDTILSMLGSYFPVFETIYDYSVFKLIGQIGEPVLEVGTVQILLVPLLTIAVAGLLGAIVFRRKEIK</sequence>
<feature type="transmembrane region" description="Helical" evidence="1">
    <location>
        <begin position="20"/>
        <end position="38"/>
    </location>
</feature>
<proteinExistence type="predicted"/>
<feature type="transmembrane region" description="Helical" evidence="1">
    <location>
        <begin position="58"/>
        <end position="78"/>
    </location>
</feature>
<dbReference type="AlphaFoldDB" id="A0A3D9ISU8"/>
<evidence type="ECO:0000256" key="1">
    <source>
        <dbReference type="SAM" id="Phobius"/>
    </source>
</evidence>
<keyword evidence="1" id="KW-0812">Transmembrane</keyword>
<dbReference type="OrthoDB" id="2388369at2"/>
<dbReference type="PANTHER" id="PTHR37305:SF1">
    <property type="entry name" value="MEMBRANE PROTEIN"/>
    <property type="match status" value="1"/>
</dbReference>
<protein>
    <submittedName>
        <fullName evidence="2">ABC-2 type transport system permease protein</fullName>
    </submittedName>
</protein>
<accession>A0A3D9ISU8</accession>
<dbReference type="PANTHER" id="PTHR37305">
    <property type="entry name" value="INTEGRAL MEMBRANE PROTEIN-RELATED"/>
    <property type="match status" value="1"/>
</dbReference>
<comment type="caution">
    <text evidence="2">The sequence shown here is derived from an EMBL/GenBank/DDBJ whole genome shotgun (WGS) entry which is preliminary data.</text>
</comment>
<organism evidence="2 3">
    <name type="scientific">Cohnella lupini</name>
    <dbReference type="NCBI Taxonomy" id="1294267"/>
    <lineage>
        <taxon>Bacteria</taxon>
        <taxon>Bacillati</taxon>
        <taxon>Bacillota</taxon>
        <taxon>Bacilli</taxon>
        <taxon>Bacillales</taxon>
        <taxon>Paenibacillaceae</taxon>
        <taxon>Cohnella</taxon>
    </lineage>
</organism>
<evidence type="ECO:0000313" key="2">
    <source>
        <dbReference type="EMBL" id="RED64755.1"/>
    </source>
</evidence>
<feature type="transmembrane region" description="Helical" evidence="1">
    <location>
        <begin position="187"/>
        <end position="208"/>
    </location>
</feature>
<feature type="transmembrane region" description="Helical" evidence="1">
    <location>
        <begin position="154"/>
        <end position="180"/>
    </location>
</feature>
<feature type="transmembrane region" description="Helical" evidence="1">
    <location>
        <begin position="238"/>
        <end position="257"/>
    </location>
</feature>
<dbReference type="Pfam" id="PF12730">
    <property type="entry name" value="ABC2_membrane_4"/>
    <property type="match status" value="1"/>
</dbReference>
<keyword evidence="3" id="KW-1185">Reference proteome</keyword>
<name>A0A3D9ISU8_9BACL</name>
<evidence type="ECO:0000313" key="3">
    <source>
        <dbReference type="Proteomes" id="UP000256869"/>
    </source>
</evidence>
<feature type="transmembrane region" description="Helical" evidence="1">
    <location>
        <begin position="99"/>
        <end position="121"/>
    </location>
</feature>